<dbReference type="GO" id="GO:0046872">
    <property type="term" value="F:metal ion binding"/>
    <property type="evidence" value="ECO:0007669"/>
    <property type="project" value="UniProtKB-KW"/>
</dbReference>
<evidence type="ECO:0000256" key="7">
    <source>
        <dbReference type="ARBA" id="ARBA00033740"/>
    </source>
</evidence>
<evidence type="ECO:0000256" key="9">
    <source>
        <dbReference type="RuleBase" id="RU004466"/>
    </source>
</evidence>
<dbReference type="Gene3D" id="1.10.600.10">
    <property type="entry name" value="Farnesyl Diphosphate Synthase"/>
    <property type="match status" value="1"/>
</dbReference>
<keyword evidence="5" id="KW-0460">Magnesium</keyword>
<protein>
    <recommendedName>
        <fullName evidence="8">Farnesyl pyrophosphate synthase</fullName>
    </recommendedName>
</protein>
<dbReference type="GO" id="GO:0008299">
    <property type="term" value="P:isoprenoid biosynthetic process"/>
    <property type="evidence" value="ECO:0007669"/>
    <property type="project" value="UniProtKB-KW"/>
</dbReference>
<dbReference type="PANTHER" id="PTHR11525:SF0">
    <property type="entry name" value="FARNESYL PYROPHOSPHATE SYNTHASE"/>
    <property type="match status" value="1"/>
</dbReference>
<sequence length="397" mass="45488">MPPSGPHQSHTFVYYKTRRSPLYDTCDDTILSVEHLALSTIQIKAVPKPTVWTIVSKEESREFMAVFPDIVRDLSDAGRHTDIPEINKRFAKLLQYNVPTGKKSRGLAVVGAYKIFEHPDRLTPENIRLANILGWCVEMLSGMFVINSDLVNGAEVRRGSSCWYRKEDVGLTAVNDGVMLESGMYSILRKYFSQHNSYVPILELFHDVTLKSAMGHTLDKMCSNSGSGLDMFTMNRYNSIVKYRNAYYTFQLPVALAMYLANHQDAEMHRQAKTLLLEMGHFYQVQDDFLDCFGDVNITGRPPRYIQEGRCTWLAVVALQRATPAQRKLMEDCYGKSDPSCVEAVKNLYRQLGLPNTYAIYEEESYNLINTNIHQLTKGLPHKLFFKLMEKIYKREC</sequence>
<dbReference type="PANTHER" id="PTHR11525">
    <property type="entry name" value="FARNESYL-PYROPHOSPHATE SYNTHETASE"/>
    <property type="match status" value="1"/>
</dbReference>
<dbReference type="Proteomes" id="UP001516400">
    <property type="component" value="Unassembled WGS sequence"/>
</dbReference>
<keyword evidence="4" id="KW-0479">Metal-binding</keyword>
<name>A0ABD2P5R8_9CUCU</name>
<evidence type="ECO:0000256" key="8">
    <source>
        <dbReference type="ARBA" id="ARBA00034546"/>
    </source>
</evidence>
<dbReference type="EMBL" id="JABFTP020000185">
    <property type="protein sequence ID" value="KAL3286354.1"/>
    <property type="molecule type" value="Genomic_DNA"/>
</dbReference>
<evidence type="ECO:0000313" key="11">
    <source>
        <dbReference type="Proteomes" id="UP001516400"/>
    </source>
</evidence>
<dbReference type="InterPro" id="IPR033749">
    <property type="entry name" value="Polyprenyl_synt_CS"/>
</dbReference>
<evidence type="ECO:0000256" key="1">
    <source>
        <dbReference type="ARBA" id="ARBA00001946"/>
    </source>
</evidence>
<keyword evidence="6" id="KW-0414">Isoprene biosynthesis</keyword>
<organism evidence="10 11">
    <name type="scientific">Cryptolaemus montrouzieri</name>
    <dbReference type="NCBI Taxonomy" id="559131"/>
    <lineage>
        <taxon>Eukaryota</taxon>
        <taxon>Metazoa</taxon>
        <taxon>Ecdysozoa</taxon>
        <taxon>Arthropoda</taxon>
        <taxon>Hexapoda</taxon>
        <taxon>Insecta</taxon>
        <taxon>Pterygota</taxon>
        <taxon>Neoptera</taxon>
        <taxon>Endopterygota</taxon>
        <taxon>Coleoptera</taxon>
        <taxon>Polyphaga</taxon>
        <taxon>Cucujiformia</taxon>
        <taxon>Coccinelloidea</taxon>
        <taxon>Coccinellidae</taxon>
        <taxon>Scymninae</taxon>
        <taxon>Scymnini</taxon>
        <taxon>Cryptolaemus</taxon>
    </lineage>
</organism>
<evidence type="ECO:0000256" key="5">
    <source>
        <dbReference type="ARBA" id="ARBA00022842"/>
    </source>
</evidence>
<dbReference type="InterPro" id="IPR000092">
    <property type="entry name" value="Polyprenyl_synt"/>
</dbReference>
<comment type="cofactor">
    <cofactor evidence="1">
        <name>Mg(2+)</name>
        <dbReference type="ChEBI" id="CHEBI:18420"/>
    </cofactor>
</comment>
<dbReference type="GO" id="GO:0016765">
    <property type="term" value="F:transferase activity, transferring alkyl or aryl (other than methyl) groups"/>
    <property type="evidence" value="ECO:0007669"/>
    <property type="project" value="UniProtKB-ARBA"/>
</dbReference>
<dbReference type="InterPro" id="IPR008949">
    <property type="entry name" value="Isoprenoid_synthase_dom_sf"/>
</dbReference>
<dbReference type="FunFam" id="1.10.600.10:FF:000021">
    <property type="entry name" value="Farnesyl pyrophosphate synthase"/>
    <property type="match status" value="1"/>
</dbReference>
<evidence type="ECO:0000313" key="10">
    <source>
        <dbReference type="EMBL" id="KAL3286354.1"/>
    </source>
</evidence>
<dbReference type="SUPFAM" id="SSF48576">
    <property type="entry name" value="Terpenoid synthases"/>
    <property type="match status" value="1"/>
</dbReference>
<comment type="pathway">
    <text evidence="7">Pheromone biosynthesis.</text>
</comment>
<gene>
    <name evidence="10" type="ORF">HHI36_000862</name>
</gene>
<dbReference type="CDD" id="cd00867">
    <property type="entry name" value="Trans_IPPS"/>
    <property type="match status" value="1"/>
</dbReference>
<reference evidence="10 11" key="1">
    <citation type="journal article" date="2021" name="BMC Biol.">
        <title>Horizontally acquired antibacterial genes associated with adaptive radiation of ladybird beetles.</title>
        <authorList>
            <person name="Li H.S."/>
            <person name="Tang X.F."/>
            <person name="Huang Y.H."/>
            <person name="Xu Z.Y."/>
            <person name="Chen M.L."/>
            <person name="Du X.Y."/>
            <person name="Qiu B.Y."/>
            <person name="Chen P.T."/>
            <person name="Zhang W."/>
            <person name="Slipinski A."/>
            <person name="Escalona H.E."/>
            <person name="Waterhouse R.M."/>
            <person name="Zwick A."/>
            <person name="Pang H."/>
        </authorList>
    </citation>
    <scope>NUCLEOTIDE SEQUENCE [LARGE SCALE GENOMIC DNA]</scope>
    <source>
        <strain evidence="10">SYSU2018</strain>
    </source>
</reference>
<dbReference type="PROSITE" id="PS00444">
    <property type="entry name" value="POLYPRENYL_SYNTHASE_2"/>
    <property type="match status" value="1"/>
</dbReference>
<dbReference type="GO" id="GO:0042811">
    <property type="term" value="P:pheromone biosynthetic process"/>
    <property type="evidence" value="ECO:0007669"/>
    <property type="project" value="UniProtKB-ARBA"/>
</dbReference>
<proteinExistence type="inferred from homology"/>
<dbReference type="Pfam" id="PF00348">
    <property type="entry name" value="polyprenyl_synt"/>
    <property type="match status" value="1"/>
</dbReference>
<comment type="similarity">
    <text evidence="2 9">Belongs to the FPP/GGPP synthase family.</text>
</comment>
<accession>A0ABD2P5R8</accession>
<comment type="caution">
    <text evidence="10">The sequence shown here is derived from an EMBL/GenBank/DDBJ whole genome shotgun (WGS) entry which is preliminary data.</text>
</comment>
<dbReference type="InterPro" id="IPR039702">
    <property type="entry name" value="FPS1-like"/>
</dbReference>
<evidence type="ECO:0000256" key="3">
    <source>
        <dbReference type="ARBA" id="ARBA00022679"/>
    </source>
</evidence>
<dbReference type="AlphaFoldDB" id="A0ABD2P5R8"/>
<keyword evidence="3 9" id="KW-0808">Transferase</keyword>
<keyword evidence="11" id="KW-1185">Reference proteome</keyword>
<evidence type="ECO:0000256" key="6">
    <source>
        <dbReference type="ARBA" id="ARBA00023229"/>
    </source>
</evidence>
<evidence type="ECO:0000256" key="2">
    <source>
        <dbReference type="ARBA" id="ARBA00006706"/>
    </source>
</evidence>
<evidence type="ECO:0000256" key="4">
    <source>
        <dbReference type="ARBA" id="ARBA00022723"/>
    </source>
</evidence>